<organism evidence="5 6">
    <name type="scientific">Huso huso</name>
    <name type="common">Beluga</name>
    <name type="synonym">Acipenser huso</name>
    <dbReference type="NCBI Taxonomy" id="61971"/>
    <lineage>
        <taxon>Eukaryota</taxon>
        <taxon>Metazoa</taxon>
        <taxon>Chordata</taxon>
        <taxon>Craniata</taxon>
        <taxon>Vertebrata</taxon>
        <taxon>Euteleostomi</taxon>
        <taxon>Actinopterygii</taxon>
        <taxon>Chondrostei</taxon>
        <taxon>Acipenseriformes</taxon>
        <taxon>Acipenseridae</taxon>
        <taxon>Huso</taxon>
    </lineage>
</organism>
<feature type="chain" id="PRO_5045476268" description="Galectin" evidence="3">
    <location>
        <begin position="22"/>
        <end position="85"/>
    </location>
</feature>
<keyword evidence="3" id="KW-0732">Signal</keyword>
<dbReference type="PANTHER" id="PTHR11346:SF97">
    <property type="entry name" value="GALECTIN-1"/>
    <property type="match status" value="1"/>
</dbReference>
<dbReference type="InterPro" id="IPR013320">
    <property type="entry name" value="ConA-like_dom_sf"/>
</dbReference>
<proteinExistence type="predicted"/>
<dbReference type="PANTHER" id="PTHR11346">
    <property type="entry name" value="GALECTIN"/>
    <property type="match status" value="1"/>
</dbReference>
<protein>
    <recommendedName>
        <fullName evidence="2">Galectin</fullName>
    </recommendedName>
</protein>
<dbReference type="SMART" id="SM00276">
    <property type="entry name" value="GLECT"/>
    <property type="match status" value="1"/>
</dbReference>
<dbReference type="EMBL" id="JAHFZB010000031">
    <property type="protein sequence ID" value="KAK6471532.1"/>
    <property type="molecule type" value="Genomic_DNA"/>
</dbReference>
<gene>
    <name evidence="5" type="ORF">HHUSO_G29402</name>
</gene>
<sequence>MWYNRTRLLTLTGLSFSSSFAFNIGRSDNEFSLHFNPRFDEHGDTNTIVCNSRMGGVWGEEQRDHAFPFKHGEEVKVIVKHREVW</sequence>
<dbReference type="Proteomes" id="UP001369086">
    <property type="component" value="Unassembled WGS sequence"/>
</dbReference>
<comment type="caution">
    <text evidence="5">The sequence shown here is derived from an EMBL/GenBank/DDBJ whole genome shotgun (WGS) entry which is preliminary data.</text>
</comment>
<evidence type="ECO:0000256" key="3">
    <source>
        <dbReference type="SAM" id="SignalP"/>
    </source>
</evidence>
<evidence type="ECO:0000256" key="1">
    <source>
        <dbReference type="ARBA" id="ARBA00022734"/>
    </source>
</evidence>
<dbReference type="CDD" id="cd00070">
    <property type="entry name" value="GLECT"/>
    <property type="match status" value="1"/>
</dbReference>
<feature type="domain" description="Galectin" evidence="4">
    <location>
        <begin position="1"/>
        <end position="85"/>
    </location>
</feature>
<dbReference type="InterPro" id="IPR001079">
    <property type="entry name" value="Galectin_CRD"/>
</dbReference>
<evidence type="ECO:0000313" key="6">
    <source>
        <dbReference type="Proteomes" id="UP001369086"/>
    </source>
</evidence>
<evidence type="ECO:0000259" key="4">
    <source>
        <dbReference type="PROSITE" id="PS51304"/>
    </source>
</evidence>
<evidence type="ECO:0000313" key="5">
    <source>
        <dbReference type="EMBL" id="KAK6471532.1"/>
    </source>
</evidence>
<dbReference type="PROSITE" id="PS51304">
    <property type="entry name" value="GALECTIN"/>
    <property type="match status" value="1"/>
</dbReference>
<dbReference type="Pfam" id="PF00337">
    <property type="entry name" value="Gal-bind_lectin"/>
    <property type="match status" value="1"/>
</dbReference>
<evidence type="ECO:0000256" key="2">
    <source>
        <dbReference type="RuleBase" id="RU102079"/>
    </source>
</evidence>
<dbReference type="InterPro" id="IPR044156">
    <property type="entry name" value="Galectin-like"/>
</dbReference>
<reference evidence="5 6" key="1">
    <citation type="submission" date="2021-05" db="EMBL/GenBank/DDBJ databases">
        <authorList>
            <person name="Zahm M."/>
            <person name="Klopp C."/>
            <person name="Cabau C."/>
            <person name="Kuhl H."/>
            <person name="Suciu R."/>
            <person name="Ciorpac M."/>
            <person name="Holostenco D."/>
            <person name="Gessner J."/>
            <person name="Wuertz S."/>
            <person name="Hohne C."/>
            <person name="Stock M."/>
            <person name="Gislard M."/>
            <person name="Lluch J."/>
            <person name="Milhes M."/>
            <person name="Lampietro C."/>
            <person name="Lopez Roques C."/>
            <person name="Donnadieu C."/>
            <person name="Du K."/>
            <person name="Schartl M."/>
            <person name="Guiguen Y."/>
        </authorList>
    </citation>
    <scope>NUCLEOTIDE SEQUENCE [LARGE SCALE GENOMIC DNA]</scope>
    <source>
        <strain evidence="5">Hh-F2</strain>
        <tissue evidence="5">Blood</tissue>
    </source>
</reference>
<name>A0ABR0YFW9_HUSHU</name>
<feature type="signal peptide" evidence="3">
    <location>
        <begin position="1"/>
        <end position="21"/>
    </location>
</feature>
<accession>A0ABR0YFW9</accession>
<dbReference type="SMART" id="SM00908">
    <property type="entry name" value="Gal-bind_lectin"/>
    <property type="match status" value="1"/>
</dbReference>
<dbReference type="SUPFAM" id="SSF49899">
    <property type="entry name" value="Concanavalin A-like lectins/glucanases"/>
    <property type="match status" value="1"/>
</dbReference>
<keyword evidence="6" id="KW-1185">Reference proteome</keyword>
<keyword evidence="1 2" id="KW-0430">Lectin</keyword>
<dbReference type="Gene3D" id="2.60.120.200">
    <property type="match status" value="1"/>
</dbReference>